<evidence type="ECO:0000256" key="6">
    <source>
        <dbReference type="SAM" id="MobiDB-lite"/>
    </source>
</evidence>
<sequence>MSRSKREVPVLSGAYLEGAGSKNETIRRLTEITSLLSSSDISPQNHPTLSSLPPTLVTSTYLRSPDKQIRLHTVLTCMELFYAYAPTPPWDDEETLSIFDQTIRQLGNLSHVTPSHKEFELYYRILEMLSEIKIGVVLVDLIQTESGDKAKECLQELIKAILSGVNVDHPPEVGSHAEQAIAACLEEFESHIPIGVLDELLLAIGQGPVVYVPNPEYSKAVAKKKKGELPEKEVQQTNCAYLVAAKVIRKTEDKISSPIAGLLNGLLGGEENVVKETCIPCFDSEEWGVKKKGTIVATSKEDVNVYSIVYELHRIAPNILTTVIGTVASSLVSGDVGARGQATKLLGRLFGARTSDVARRFAPCFREWLRRSNDTDPEVRETMVKCLVNFLANKHAETDLCELVNESLAKIIEDDPVLDIRILAIHQVCDLVHNATFDGESDDNNRQSTPPISIISADLLLAVGKRVESKNKAEHKDAITGLAQIYHRHYIRRKLAEIQEGGDDINIGEILETLHAECVGKKKKKQDKFAWIPQKVFDCVCYQDAADPEMRNRIFQIVDDVLLGSSKSSSLSQTSRAVGLAMILHSLNDNAKKWMAALFVQRANLQRALGLYLDARLKAKECEPGSAEAFTADAEAMEKLERVADFTAFIGSGSSSANEEVKYAVLKKFHTAKDKHIFRVLSTIASPTHSPNARARAFDELPKRTQSLGNETSSWTKSLAKRCAMGSFFNTGIIEHCIILSQESFEAGDCEMSALFLECVKTASSVFPALAASKEGFNHLAEFFESSRNTSVKQSTKKDMEKFGLVTSISDILAKAASSRPASEDVTTHSQAVQSTETLRAQLLRLCTRDGSPEQAKNSVHAISSLINPQTKSKDLSARIRKEKEEFLPLLKALVNPSRLFIPDDDDSNHKHKSRIVSVLSAIAAISECAPYAFNAPGEGGKKGWGQRAIDFALGAVLLGRRQSFSASMDVDGDSESENEDGSPQKKSKKREASVHSKMICGAIEVLVSHIKSTVIKLKVDGTSSKKSLLEPLSATYLAEIFEVLAKIIEDGGVPLSSVNGRYCKTEEDRAELRRCAAVNLIKLCDSGLGLETKYLSPRMWHVLSSSLLDRDSTVRGAVMEELSTLYSGKFMPSLRFVALITLCVDGEPGHPAANARAANVGRRSASTKAIATTCIKGIRTAFQNYQAQSRSLGRDAEKTFENKIKMKMMPEYALPYALHLLAFRHETPGAAGALNADDSLLDEDELADAEASQRMLKKRLKSLFDPLIKSLGDGADNISFLLRMVELIGKHPLIDVKSSSDSSLEIDLDEVSVNEGEVNEASARMQVICQFARESLLSYVKNDVNLSVFPGGIALPGDLFAPRLRTSQSPINDDFSEDQSVEPPKKSEKAAPKPKKTTVRKKKARSPAPPQDDDSVFGSDEELLSPKASLSKDKDEDSSVFGDEHSFSPPASPVADTQEFDKGLDISPISNAQSPAKPAPRETKKGSSKASKPSSQKAEKKRKSIEVHTAVQEFPSPLSHEEEPSLLSSQESSKKPSGRRSKKNKPSPPAAASSNKSKSTSSRKSKATPVSIESGKAMINITNSDNKSKSAKKKKKALKKPASQSTDDEFDFPHSPPKAAAGRSRKSPSLSSDKSTPARKKRAPAKSQVGQAKKAVASPATTSPTELSPVSSSRTSRRNTRARA</sequence>
<proteinExistence type="predicted"/>
<keyword evidence="5" id="KW-0131">Cell cycle</keyword>
<feature type="compositionally biased region" description="Basic residues" evidence="6">
    <location>
        <begin position="1676"/>
        <end position="1685"/>
    </location>
</feature>
<dbReference type="EMBL" id="JALLPJ020000993">
    <property type="protein sequence ID" value="KAL3778306.1"/>
    <property type="molecule type" value="Genomic_DNA"/>
</dbReference>
<gene>
    <name evidence="7" type="ORF">ACHAWO_003334</name>
</gene>
<dbReference type="SUPFAM" id="SSF48371">
    <property type="entry name" value="ARM repeat"/>
    <property type="match status" value="1"/>
</dbReference>
<feature type="compositionally biased region" description="Basic residues" evidence="6">
    <location>
        <begin position="1393"/>
        <end position="1406"/>
    </location>
</feature>
<feature type="compositionally biased region" description="Basic residues" evidence="6">
    <location>
        <begin position="1590"/>
        <end position="1600"/>
    </location>
</feature>
<comment type="caution">
    <text evidence="7">The sequence shown here is derived from an EMBL/GenBank/DDBJ whole genome shotgun (WGS) entry which is preliminary data.</text>
</comment>
<evidence type="ECO:0000256" key="2">
    <source>
        <dbReference type="ARBA" id="ARBA00022618"/>
    </source>
</evidence>
<feature type="compositionally biased region" description="Basic and acidic residues" evidence="6">
    <location>
        <begin position="1431"/>
        <end position="1447"/>
    </location>
</feature>
<dbReference type="Pfam" id="PF20168">
    <property type="entry name" value="PDS5"/>
    <property type="match status" value="1"/>
</dbReference>
<dbReference type="PANTHER" id="PTHR12663:SF0">
    <property type="entry name" value="PRECOCIOUS DISSOCIATION OF SISTERS 5, ISOFORM A"/>
    <property type="match status" value="1"/>
</dbReference>
<reference evidence="7 8" key="1">
    <citation type="submission" date="2024-10" db="EMBL/GenBank/DDBJ databases">
        <title>Updated reference genomes for cyclostephanoid diatoms.</title>
        <authorList>
            <person name="Roberts W.R."/>
            <person name="Alverson A.J."/>
        </authorList>
    </citation>
    <scope>NUCLEOTIDE SEQUENCE [LARGE SCALE GENOMIC DNA]</scope>
    <source>
        <strain evidence="7 8">AJA010-31</strain>
    </source>
</reference>
<evidence type="ECO:0000313" key="8">
    <source>
        <dbReference type="Proteomes" id="UP001530400"/>
    </source>
</evidence>
<keyword evidence="3" id="KW-0498">Mitosis</keyword>
<feature type="compositionally biased region" description="Polar residues" evidence="6">
    <location>
        <begin position="1660"/>
        <end position="1671"/>
    </location>
</feature>
<dbReference type="Gene3D" id="1.25.10.10">
    <property type="entry name" value="Leucine-rich Repeat Variant"/>
    <property type="match status" value="1"/>
</dbReference>
<dbReference type="Proteomes" id="UP001530400">
    <property type="component" value="Unassembled WGS sequence"/>
</dbReference>
<organism evidence="7 8">
    <name type="scientific">Cyclotella atomus</name>
    <dbReference type="NCBI Taxonomy" id="382360"/>
    <lineage>
        <taxon>Eukaryota</taxon>
        <taxon>Sar</taxon>
        <taxon>Stramenopiles</taxon>
        <taxon>Ochrophyta</taxon>
        <taxon>Bacillariophyta</taxon>
        <taxon>Coscinodiscophyceae</taxon>
        <taxon>Thalassiosirophycidae</taxon>
        <taxon>Stephanodiscales</taxon>
        <taxon>Stephanodiscaceae</taxon>
        <taxon>Cyclotella</taxon>
    </lineage>
</organism>
<evidence type="ECO:0000256" key="4">
    <source>
        <dbReference type="ARBA" id="ARBA00023242"/>
    </source>
</evidence>
<keyword evidence="4" id="KW-0539">Nucleus</keyword>
<evidence type="ECO:0000256" key="5">
    <source>
        <dbReference type="ARBA" id="ARBA00023306"/>
    </source>
</evidence>
<dbReference type="GO" id="GO:0051301">
    <property type="term" value="P:cell division"/>
    <property type="evidence" value="ECO:0007669"/>
    <property type="project" value="UniProtKB-KW"/>
</dbReference>
<feature type="compositionally biased region" description="Acidic residues" evidence="6">
    <location>
        <begin position="1412"/>
        <end position="1424"/>
    </location>
</feature>
<dbReference type="PANTHER" id="PTHR12663">
    <property type="entry name" value="ANDROGEN INDUCED INHIBITOR OF PROLIFERATION AS3 / PDS5-RELATED"/>
    <property type="match status" value="1"/>
</dbReference>
<dbReference type="InterPro" id="IPR039776">
    <property type="entry name" value="Pds5"/>
</dbReference>
<accession>A0ABD3NRQ1</accession>
<feature type="region of interest" description="Disordered" evidence="6">
    <location>
        <begin position="968"/>
        <end position="994"/>
    </location>
</feature>
<evidence type="ECO:0000256" key="1">
    <source>
        <dbReference type="ARBA" id="ARBA00004123"/>
    </source>
</evidence>
<name>A0ABD3NRQ1_9STRA</name>
<evidence type="ECO:0000313" key="7">
    <source>
        <dbReference type="EMBL" id="KAL3778306.1"/>
    </source>
</evidence>
<protein>
    <recommendedName>
        <fullName evidence="9">Sister chromatid cohesion protein</fullName>
    </recommendedName>
</protein>
<keyword evidence="2" id="KW-0132">Cell division</keyword>
<feature type="region of interest" description="Disordered" evidence="6">
    <location>
        <begin position="1366"/>
        <end position="1685"/>
    </location>
</feature>
<evidence type="ECO:0000256" key="3">
    <source>
        <dbReference type="ARBA" id="ARBA00022776"/>
    </source>
</evidence>
<keyword evidence="8" id="KW-1185">Reference proteome</keyword>
<comment type="subcellular location">
    <subcellularLocation>
        <location evidence="1">Nucleus</location>
    </subcellularLocation>
</comment>
<feature type="compositionally biased region" description="Acidic residues" evidence="6">
    <location>
        <begin position="971"/>
        <end position="981"/>
    </location>
</feature>
<dbReference type="InterPro" id="IPR011989">
    <property type="entry name" value="ARM-like"/>
</dbReference>
<feature type="compositionally biased region" description="Low complexity" evidence="6">
    <location>
        <begin position="1551"/>
        <end position="1561"/>
    </location>
</feature>
<feature type="compositionally biased region" description="Basic residues" evidence="6">
    <location>
        <begin position="1537"/>
        <end position="1546"/>
    </location>
</feature>
<evidence type="ECO:0008006" key="9">
    <source>
        <dbReference type="Google" id="ProtNLM"/>
    </source>
</evidence>
<dbReference type="InterPro" id="IPR016024">
    <property type="entry name" value="ARM-type_fold"/>
</dbReference>
<dbReference type="GO" id="GO:0005634">
    <property type="term" value="C:nucleus"/>
    <property type="evidence" value="ECO:0007669"/>
    <property type="project" value="UniProtKB-SubCell"/>
</dbReference>